<feature type="binding site" evidence="6">
    <location>
        <position position="89"/>
    </location>
    <ligand>
        <name>substrate</name>
    </ligand>
</feature>
<feature type="active site" description="Proton acceptor" evidence="5">
    <location>
        <position position="174"/>
    </location>
</feature>
<sequence>MHIAQIGTGRVGRPTAYTILCSNLADKLTVCDIKPGLANAFAEELRHVTASLGIDVEIIACEKAEDVKEAEIILISAGKPRTPGVKMTRSDLANENGAIVKQIAQSTAPNSFNAKYVVITNPVDAMAMMCKKYSKAKYVISTGTNLETLRFKTALSKALDVPPSKIYGWIGGEHGPNATILWSTVKVDELPIKEYLVSTGKSLNKKEIEDYVKSVSKMILDNIGATEHGPAASFRDIIRAIVKDTRELLPIAAPTKIEGITQPVFVSIPLRLGKSIGKSIFQTLSVQEKNAIIKAAASIFQTYKKTIV</sequence>
<feature type="domain" description="Lactate/malate dehydrogenase N-terminal" evidence="9">
    <location>
        <begin position="2"/>
        <end position="136"/>
    </location>
</feature>
<dbReference type="InterPro" id="IPR022383">
    <property type="entry name" value="Lactate/malate_DH_C"/>
</dbReference>
<dbReference type="InterPro" id="IPR001236">
    <property type="entry name" value="Lactate/malate_DH_N"/>
</dbReference>
<evidence type="ECO:0000313" key="11">
    <source>
        <dbReference type="EMBL" id="KON34086.1"/>
    </source>
</evidence>
<organism evidence="11 12">
    <name type="scientific">miscellaneous Crenarchaeota group-1 archaeon SG8-32-1</name>
    <dbReference type="NCBI Taxonomy" id="1685124"/>
    <lineage>
        <taxon>Archaea</taxon>
        <taxon>Candidatus Bathyarchaeota</taxon>
        <taxon>MCG-1</taxon>
    </lineage>
</organism>
<keyword evidence="2" id="KW-0816">Tricarboxylic acid cycle</keyword>
<feature type="binding site" evidence="7">
    <location>
        <position position="96"/>
    </location>
    <ligand>
        <name>NAD(+)</name>
        <dbReference type="ChEBI" id="CHEBI:57540"/>
    </ligand>
</feature>
<dbReference type="GO" id="GO:0004459">
    <property type="term" value="F:L-lactate dehydrogenase (NAD+) activity"/>
    <property type="evidence" value="ECO:0007669"/>
    <property type="project" value="TreeGrafter"/>
</dbReference>
<name>A0A0M0C126_9ARCH</name>
<dbReference type="Gene3D" id="3.90.110.10">
    <property type="entry name" value="Lactate dehydrogenase/glycoside hydrolase, family 4, C-terminal"/>
    <property type="match status" value="1"/>
</dbReference>
<comment type="similarity">
    <text evidence="1 8">Belongs to the LDH/MDH superfamily.</text>
</comment>
<dbReference type="SUPFAM" id="SSF51735">
    <property type="entry name" value="NAD(P)-binding Rossmann-fold domains"/>
    <property type="match status" value="1"/>
</dbReference>
<reference evidence="11 12" key="1">
    <citation type="submission" date="2015-06" db="EMBL/GenBank/DDBJ databases">
        <title>New insights into the roles of widespread benthic archaea in carbon and nitrogen cycling.</title>
        <authorList>
            <person name="Lazar C.S."/>
            <person name="Baker B.J."/>
            <person name="Seitz K.W."/>
            <person name="Hyde A.S."/>
            <person name="Dick G.J."/>
            <person name="Hinrichs K.-U."/>
            <person name="Teske A.P."/>
        </authorList>
    </citation>
    <scope>NUCLEOTIDE SEQUENCE [LARGE SCALE GENOMIC DNA]</scope>
    <source>
        <strain evidence="11">SG8-32-1</strain>
    </source>
</reference>
<feature type="binding site" evidence="6">
    <location>
        <position position="150"/>
    </location>
    <ligand>
        <name>substrate</name>
    </ligand>
</feature>
<evidence type="ECO:0000256" key="1">
    <source>
        <dbReference type="ARBA" id="ARBA00008104"/>
    </source>
</evidence>
<evidence type="ECO:0000256" key="3">
    <source>
        <dbReference type="ARBA" id="ARBA00023002"/>
    </source>
</evidence>
<feature type="binding site" evidence="7">
    <location>
        <begin position="7"/>
        <end position="12"/>
    </location>
    <ligand>
        <name>NAD(+)</name>
        <dbReference type="ChEBI" id="CHEBI:57540"/>
    </ligand>
</feature>
<evidence type="ECO:0008006" key="13">
    <source>
        <dbReference type="Google" id="ProtNLM"/>
    </source>
</evidence>
<dbReference type="Gene3D" id="3.40.50.720">
    <property type="entry name" value="NAD(P)-binding Rossmann-like Domain"/>
    <property type="match status" value="1"/>
</dbReference>
<dbReference type="SUPFAM" id="SSF56327">
    <property type="entry name" value="LDH C-terminal domain-like"/>
    <property type="match status" value="1"/>
</dbReference>
<dbReference type="Pfam" id="PF02866">
    <property type="entry name" value="Ldh_1_C"/>
    <property type="match status" value="1"/>
</dbReference>
<dbReference type="EMBL" id="LFWU01000014">
    <property type="protein sequence ID" value="KON34086.1"/>
    <property type="molecule type" value="Genomic_DNA"/>
</dbReference>
<dbReference type="Pfam" id="PF00056">
    <property type="entry name" value="Ldh_1_N"/>
    <property type="match status" value="1"/>
</dbReference>
<evidence type="ECO:0000256" key="7">
    <source>
        <dbReference type="PIRSR" id="PIRSR000102-3"/>
    </source>
</evidence>
<gene>
    <name evidence="11" type="ORF">AC477_00805</name>
</gene>
<dbReference type="GO" id="GO:0006099">
    <property type="term" value="P:tricarboxylic acid cycle"/>
    <property type="evidence" value="ECO:0007669"/>
    <property type="project" value="UniProtKB-KW"/>
</dbReference>
<feature type="binding site" evidence="7">
    <location>
        <position position="32"/>
    </location>
    <ligand>
        <name>NAD(+)</name>
        <dbReference type="ChEBI" id="CHEBI:57540"/>
    </ligand>
</feature>
<protein>
    <recommendedName>
        <fullName evidence="13">Malate dehydrogenase</fullName>
    </recommendedName>
</protein>
<keyword evidence="3 8" id="KW-0560">Oxidoreductase</keyword>
<evidence type="ECO:0000256" key="2">
    <source>
        <dbReference type="ARBA" id="ARBA00022532"/>
    </source>
</evidence>
<accession>A0A0M0C126</accession>
<keyword evidence="4 7" id="KW-0520">NAD</keyword>
<evidence type="ECO:0000259" key="9">
    <source>
        <dbReference type="Pfam" id="PF00056"/>
    </source>
</evidence>
<dbReference type="GO" id="GO:0006089">
    <property type="term" value="P:lactate metabolic process"/>
    <property type="evidence" value="ECO:0007669"/>
    <property type="project" value="TreeGrafter"/>
</dbReference>
<evidence type="ECO:0000256" key="4">
    <source>
        <dbReference type="ARBA" id="ARBA00023027"/>
    </source>
</evidence>
<dbReference type="AlphaFoldDB" id="A0A0M0C126"/>
<dbReference type="PIRSF" id="PIRSF000102">
    <property type="entry name" value="Lac_mal_DH"/>
    <property type="match status" value="1"/>
</dbReference>
<evidence type="ECO:0000256" key="6">
    <source>
        <dbReference type="PIRSR" id="PIRSR000102-2"/>
    </source>
</evidence>
<proteinExistence type="inferred from homology"/>
<dbReference type="InterPro" id="IPR001557">
    <property type="entry name" value="L-lactate/malate_DH"/>
</dbReference>
<feature type="binding site" evidence="6">
    <location>
        <position position="121"/>
    </location>
    <ligand>
        <name>substrate</name>
    </ligand>
</feature>
<dbReference type="InterPro" id="IPR015955">
    <property type="entry name" value="Lactate_DH/Glyco_Ohase_4_C"/>
</dbReference>
<evidence type="ECO:0000256" key="5">
    <source>
        <dbReference type="PIRSR" id="PIRSR000102-1"/>
    </source>
</evidence>
<feature type="binding site" evidence="6">
    <location>
        <position position="81"/>
    </location>
    <ligand>
        <name>substrate</name>
    </ligand>
</feature>
<evidence type="ECO:0000313" key="12">
    <source>
        <dbReference type="Proteomes" id="UP000037237"/>
    </source>
</evidence>
<dbReference type="InterPro" id="IPR036291">
    <property type="entry name" value="NAD(P)-bd_dom_sf"/>
</dbReference>
<dbReference type="PANTHER" id="PTHR43128">
    <property type="entry name" value="L-2-HYDROXYCARBOXYLATE DEHYDROGENASE (NAD(P)(+))"/>
    <property type="match status" value="1"/>
</dbReference>
<comment type="caution">
    <text evidence="11">The sequence shown here is derived from an EMBL/GenBank/DDBJ whole genome shotgun (WGS) entry which is preliminary data.</text>
</comment>
<feature type="domain" description="Lactate/malate dehydrogenase C-terminal" evidence="10">
    <location>
        <begin position="144"/>
        <end position="299"/>
    </location>
</feature>
<dbReference type="PRINTS" id="PR00086">
    <property type="entry name" value="LLDHDRGNASE"/>
</dbReference>
<dbReference type="PANTHER" id="PTHR43128:SF16">
    <property type="entry name" value="L-LACTATE DEHYDROGENASE"/>
    <property type="match status" value="1"/>
</dbReference>
<dbReference type="Proteomes" id="UP000037237">
    <property type="component" value="Unassembled WGS sequence"/>
</dbReference>
<evidence type="ECO:0000256" key="8">
    <source>
        <dbReference type="RuleBase" id="RU003369"/>
    </source>
</evidence>
<evidence type="ECO:0000259" key="10">
    <source>
        <dbReference type="Pfam" id="PF02866"/>
    </source>
</evidence>
<feature type="binding site" evidence="7">
    <location>
        <begin position="119"/>
        <end position="121"/>
    </location>
    <ligand>
        <name>NAD(+)</name>
        <dbReference type="ChEBI" id="CHEBI:57540"/>
    </ligand>
</feature>